<sequence length="232" mass="26014">MIDEGERMELGQSSTYPSFTNVVSGYQFYCGDGLLEYKNHQSSWSFVIFEFFSNFATDSVMRARTSAYCNSEVKLVLDFPCKMGPRFCSNIALKNDRQHLMDSFSTACNALSLTTSLQKTVIIYQSAQDDNGNLYPSFETPNAIKDKKFTLKCNVEGGRRVWYTGNGTVIAKYLGANSQNRPKYFGSRQETSCQEKICTLSITNVSLAEDNMSIICSTGLHTSMFNITVFGK</sequence>
<keyword evidence="1" id="KW-1185">Reference proteome</keyword>
<dbReference type="KEGG" id="osn:118761523"/>
<organism evidence="1 2">
    <name type="scientific">Octopus sinensis</name>
    <name type="common">East Asian common octopus</name>
    <dbReference type="NCBI Taxonomy" id="2607531"/>
    <lineage>
        <taxon>Eukaryota</taxon>
        <taxon>Metazoa</taxon>
        <taxon>Spiralia</taxon>
        <taxon>Lophotrochozoa</taxon>
        <taxon>Mollusca</taxon>
        <taxon>Cephalopoda</taxon>
        <taxon>Coleoidea</taxon>
        <taxon>Octopodiformes</taxon>
        <taxon>Octopoda</taxon>
        <taxon>Incirrata</taxon>
        <taxon>Octopodidae</taxon>
        <taxon>Octopus</taxon>
    </lineage>
</organism>
<gene>
    <name evidence="2" type="primary">LOC118761523</name>
</gene>
<dbReference type="Proteomes" id="UP000515154">
    <property type="component" value="Unplaced"/>
</dbReference>
<reference evidence="2" key="1">
    <citation type="submission" date="2025-08" db="UniProtKB">
        <authorList>
            <consortium name="RefSeq"/>
        </authorList>
    </citation>
    <scope>IDENTIFICATION</scope>
</reference>
<name>A0A7E6EJB3_9MOLL</name>
<dbReference type="AlphaFoldDB" id="A0A7E6EJB3"/>
<dbReference type="RefSeq" id="XP_036355423.1">
    <property type="nucleotide sequence ID" value="XM_036499530.1"/>
</dbReference>
<evidence type="ECO:0000313" key="2">
    <source>
        <dbReference type="RefSeq" id="XP_036355423.1"/>
    </source>
</evidence>
<proteinExistence type="predicted"/>
<evidence type="ECO:0000313" key="1">
    <source>
        <dbReference type="Proteomes" id="UP000515154"/>
    </source>
</evidence>
<protein>
    <submittedName>
        <fullName evidence="2">Uncharacterized protein LOC118761523</fullName>
    </submittedName>
</protein>
<accession>A0A7E6EJB3</accession>